<proteinExistence type="inferred from homology"/>
<dbReference type="InterPro" id="IPR045076">
    <property type="entry name" value="MutS"/>
</dbReference>
<evidence type="ECO:0000259" key="7">
    <source>
        <dbReference type="PROSITE" id="PS00486"/>
    </source>
</evidence>
<dbReference type="SUPFAM" id="SSF52540">
    <property type="entry name" value="P-loop containing nucleoside triphosphate hydrolases"/>
    <property type="match status" value="1"/>
</dbReference>
<dbReference type="GO" id="GO:0140664">
    <property type="term" value="F:ATP-dependent DNA damage sensor activity"/>
    <property type="evidence" value="ECO:0007669"/>
    <property type="project" value="InterPro"/>
</dbReference>
<keyword evidence="5" id="KW-0238">DNA-binding</keyword>
<dbReference type="SUPFAM" id="SSF48371">
    <property type="entry name" value="ARM repeat"/>
    <property type="match status" value="1"/>
</dbReference>
<dbReference type="Gene3D" id="1.10.1420.10">
    <property type="match status" value="1"/>
</dbReference>
<dbReference type="AlphaFoldDB" id="A0AA36D7T1"/>
<dbReference type="InterPro" id="IPR027417">
    <property type="entry name" value="P-loop_NTPase"/>
</dbReference>
<dbReference type="GO" id="GO:0005634">
    <property type="term" value="C:nucleus"/>
    <property type="evidence" value="ECO:0007669"/>
    <property type="project" value="TreeGrafter"/>
</dbReference>
<evidence type="ECO:0000256" key="5">
    <source>
        <dbReference type="ARBA" id="ARBA00023125"/>
    </source>
</evidence>
<evidence type="ECO:0000256" key="4">
    <source>
        <dbReference type="ARBA" id="ARBA00022840"/>
    </source>
</evidence>
<keyword evidence="9" id="KW-1185">Reference proteome</keyword>
<feature type="compositionally biased region" description="Acidic residues" evidence="6">
    <location>
        <begin position="123"/>
        <end position="132"/>
    </location>
</feature>
<accession>A0AA36D7T1</accession>
<dbReference type="GO" id="GO:0030983">
    <property type="term" value="F:mismatched DNA binding"/>
    <property type="evidence" value="ECO:0007669"/>
    <property type="project" value="InterPro"/>
</dbReference>
<feature type="compositionally biased region" description="Basic and acidic residues" evidence="6">
    <location>
        <begin position="111"/>
        <end position="122"/>
    </location>
</feature>
<feature type="domain" description="DNA mismatch repair proteins mutS family" evidence="7">
    <location>
        <begin position="687"/>
        <end position="703"/>
    </location>
</feature>
<evidence type="ECO:0000256" key="1">
    <source>
        <dbReference type="ARBA" id="ARBA00006271"/>
    </source>
</evidence>
<evidence type="ECO:0000313" key="8">
    <source>
        <dbReference type="EMBL" id="CAJ0581379.1"/>
    </source>
</evidence>
<dbReference type="Proteomes" id="UP001177023">
    <property type="component" value="Unassembled WGS sequence"/>
</dbReference>
<dbReference type="Pfam" id="PF05192">
    <property type="entry name" value="MutS_III"/>
    <property type="match status" value="1"/>
</dbReference>
<gene>
    <name evidence="8" type="ORF">MSPICULIGERA_LOCUS19540</name>
</gene>
<dbReference type="EMBL" id="CATQJA010002663">
    <property type="protein sequence ID" value="CAJ0581379.1"/>
    <property type="molecule type" value="Genomic_DNA"/>
</dbReference>
<reference evidence="8" key="1">
    <citation type="submission" date="2023-06" db="EMBL/GenBank/DDBJ databases">
        <authorList>
            <person name="Delattre M."/>
        </authorList>
    </citation>
    <scope>NUCLEOTIDE SEQUENCE</scope>
    <source>
        <strain evidence="8">AF72</strain>
    </source>
</reference>
<dbReference type="SUPFAM" id="SSF48334">
    <property type="entry name" value="DNA repair protein MutS, domain III"/>
    <property type="match status" value="1"/>
</dbReference>
<comment type="caution">
    <text evidence="8">The sequence shown here is derived from an EMBL/GenBank/DDBJ whole genome shotgun (WGS) entry which is preliminary data.</text>
</comment>
<dbReference type="SMART" id="SM00533">
    <property type="entry name" value="MUTSd"/>
    <property type="match status" value="1"/>
</dbReference>
<keyword evidence="4" id="KW-0067">ATP-binding</keyword>
<dbReference type="Gene3D" id="3.40.50.300">
    <property type="entry name" value="P-loop containing nucleotide triphosphate hydrolases"/>
    <property type="match status" value="1"/>
</dbReference>
<name>A0AA36D7T1_9BILA</name>
<feature type="compositionally biased region" description="Acidic residues" evidence="6">
    <location>
        <begin position="88"/>
        <end position="100"/>
    </location>
</feature>
<dbReference type="PANTHER" id="PTHR11361:SF20">
    <property type="entry name" value="MUTS PROTEIN HOMOLOG 5"/>
    <property type="match status" value="1"/>
</dbReference>
<keyword evidence="2" id="KW-0677">Repeat</keyword>
<dbReference type="InterPro" id="IPR007696">
    <property type="entry name" value="DNA_mismatch_repair_MutS_core"/>
</dbReference>
<dbReference type="InterPro" id="IPR000432">
    <property type="entry name" value="DNA_mismatch_repair_MutS_C"/>
</dbReference>
<comment type="similarity">
    <text evidence="1">Belongs to the DNA mismatch repair MutS family.</text>
</comment>
<protein>
    <recommendedName>
        <fullName evidence="7">DNA mismatch repair proteins mutS family domain-containing protein</fullName>
    </recommendedName>
</protein>
<sequence>MSRIDVVLSFSYAKGSIGAAYYDAATQTIHLFDDRIEDRDFMLVDGILEAADPTKVLANRNQDPDFLAHLARYCCVPEFGQEFPGSSDMEEDVDDEDEEGHLDPKSFTTIRRKDDGTANSREDGDDEDEDTVPETQQPREFDVDEDENLDQHAELVVLPNKAYKMDRAHRRVAHLLQASESSDAEQQTRFRFRFDLEMINMFRALGSLLLYLDSIRFGVERSNLAAEIPVKGIQKFTASRLVDMDKATFKALGIFLFTGKDEPRYRSLAAVQDHNRMSLFSLCDRTRSSLGRLMLKRWFEQPTGDMGTLQKRLATVKFLADEGNGDIAHFLHINLRKIISVRSILRRLAASKMKSSDWNPLIYSSRSMCNIGTFIKKRRSRLPLVDDLLPYFDEEVEAATNLFSTMIDVQRTSEEGRLALNRGIDPDLDFKYDAVASFASNTSFLRKQSLIESQTFGFAVHIAYTHSFKFTTVIEEAYFKETNPLITQCLYVDDGNYYVKTELTELLDEKFGHYNNEILDTERSAETRLTGLLKENAGKLLKMTRAIALLDAALSLAKVGRELGWCCPTLVEQSVIDADGAFHPLAALSLKGHFVRNTIRSNDDYTKVKIFTGPNASGKSIYLKMVGLITYLAHIGSFVPAERATIGPVDRLITRVYTVDTVLDGFSTFAHDIKQISTAVSRATKNSVVVIDEFGKGTLTEVGLAVLTSILNHWIRRVHDSPHVFVSSHFHALPSLIHKDPEVLSFHAMDAVILGKQLEFKYKVVDGLATSSYATHMAAEMGIPEAIVARTQEIYDQLCEGVSLLGVRHDDVEQVENERMLRAVRTILPRFLAFSKRKKAVRLLLRVGELALFAIASERVLPYLVHAATVETEASVRGRAIHAITQLLAAVEPQTHEEAATFMEYLLPKYDAIANETRTDSMAHMALAVCLGRIADTAHRYMIASRSLQSTAVDDEVSGAEPANEGTRHEKEATALFKAISGIFVHLCARGNEIKQCLVDRESLQKLHRFAVAVQGADQGFPLDHMVTFFNIREDWRLRAFFFDSLPHCVFNKKNVEALRSLFEQGIIEFEEMVVVKAINCIVHLTRVDLLEKETVNELFPRLAPSVSRRPGIASEASPIRRGRSAMDPPFNLPLPAGFSGGLPPFIVPPQLPQPSHVDVQRIPRHLDIKQSYKAFRQLVGIRYDELARELGLTNDEQTMLLNGTAENTEQLCTLWGRIQPLLPGLVKQLRERQAAAKKAKEQAKYQRRKLKKAAQAEATAQENAVPVPKEPKEKSE</sequence>
<dbReference type="GO" id="GO:0006298">
    <property type="term" value="P:mismatch repair"/>
    <property type="evidence" value="ECO:0007669"/>
    <property type="project" value="InterPro"/>
</dbReference>
<keyword evidence="3" id="KW-0547">Nucleotide-binding</keyword>
<evidence type="ECO:0000256" key="3">
    <source>
        <dbReference type="ARBA" id="ARBA00022741"/>
    </source>
</evidence>
<dbReference type="PANTHER" id="PTHR11361">
    <property type="entry name" value="DNA MISMATCH REPAIR PROTEIN MUTS FAMILY MEMBER"/>
    <property type="match status" value="1"/>
</dbReference>
<dbReference type="GO" id="GO:0005524">
    <property type="term" value="F:ATP binding"/>
    <property type="evidence" value="ECO:0007669"/>
    <property type="project" value="UniProtKB-KW"/>
</dbReference>
<evidence type="ECO:0000256" key="2">
    <source>
        <dbReference type="ARBA" id="ARBA00022737"/>
    </source>
</evidence>
<dbReference type="SMART" id="SM00534">
    <property type="entry name" value="MUTSac"/>
    <property type="match status" value="1"/>
</dbReference>
<dbReference type="Pfam" id="PF00488">
    <property type="entry name" value="MutS_V"/>
    <property type="match status" value="1"/>
</dbReference>
<evidence type="ECO:0000313" key="9">
    <source>
        <dbReference type="Proteomes" id="UP001177023"/>
    </source>
</evidence>
<dbReference type="InterPro" id="IPR055231">
    <property type="entry name" value="2AA_helical"/>
</dbReference>
<dbReference type="InterPro" id="IPR036187">
    <property type="entry name" value="DNA_mismatch_repair_MutS_sf"/>
</dbReference>
<evidence type="ECO:0000256" key="6">
    <source>
        <dbReference type="SAM" id="MobiDB-lite"/>
    </source>
</evidence>
<feature type="non-terminal residue" evidence="8">
    <location>
        <position position="1277"/>
    </location>
</feature>
<dbReference type="InterPro" id="IPR016024">
    <property type="entry name" value="ARM-type_fold"/>
</dbReference>
<feature type="compositionally biased region" description="Low complexity" evidence="6">
    <location>
        <begin position="1254"/>
        <end position="1265"/>
    </location>
</feature>
<dbReference type="PROSITE" id="PS00486">
    <property type="entry name" value="DNA_MISMATCH_REPAIR_2"/>
    <property type="match status" value="1"/>
</dbReference>
<dbReference type="GO" id="GO:0051026">
    <property type="term" value="P:chiasma assembly"/>
    <property type="evidence" value="ECO:0007669"/>
    <property type="project" value="TreeGrafter"/>
</dbReference>
<dbReference type="Pfam" id="PF22956">
    <property type="entry name" value="VPS15-like_hel"/>
    <property type="match status" value="1"/>
</dbReference>
<feature type="region of interest" description="Disordered" evidence="6">
    <location>
        <begin position="1237"/>
        <end position="1277"/>
    </location>
</feature>
<feature type="region of interest" description="Disordered" evidence="6">
    <location>
        <begin position="81"/>
        <end position="148"/>
    </location>
</feature>
<organism evidence="8 9">
    <name type="scientific">Mesorhabditis spiculigera</name>
    <dbReference type="NCBI Taxonomy" id="96644"/>
    <lineage>
        <taxon>Eukaryota</taxon>
        <taxon>Metazoa</taxon>
        <taxon>Ecdysozoa</taxon>
        <taxon>Nematoda</taxon>
        <taxon>Chromadorea</taxon>
        <taxon>Rhabditida</taxon>
        <taxon>Rhabditina</taxon>
        <taxon>Rhabditomorpha</taxon>
        <taxon>Rhabditoidea</taxon>
        <taxon>Rhabditidae</taxon>
        <taxon>Mesorhabditinae</taxon>
        <taxon>Mesorhabditis</taxon>
    </lineage>
</organism>